<feature type="compositionally biased region" description="Low complexity" evidence="1">
    <location>
        <begin position="156"/>
        <end position="166"/>
    </location>
</feature>
<evidence type="ECO:0000256" key="1">
    <source>
        <dbReference type="SAM" id="MobiDB-lite"/>
    </source>
</evidence>
<gene>
    <name evidence="2" type="ORF">HPB52_001913</name>
</gene>
<reference evidence="2" key="2">
    <citation type="submission" date="2021-09" db="EMBL/GenBank/DDBJ databases">
        <authorList>
            <person name="Jia N."/>
            <person name="Wang J."/>
            <person name="Shi W."/>
            <person name="Du L."/>
            <person name="Sun Y."/>
            <person name="Zhan W."/>
            <person name="Jiang J."/>
            <person name="Wang Q."/>
            <person name="Zhang B."/>
            <person name="Ji P."/>
            <person name="Sakyi L.B."/>
            <person name="Cui X."/>
            <person name="Yuan T."/>
            <person name="Jiang B."/>
            <person name="Yang W."/>
            <person name="Lam T.T.-Y."/>
            <person name="Chang Q."/>
            <person name="Ding S."/>
            <person name="Wang X."/>
            <person name="Zhu J."/>
            <person name="Ruan X."/>
            <person name="Zhao L."/>
            <person name="Wei J."/>
            <person name="Que T."/>
            <person name="Du C."/>
            <person name="Cheng J."/>
            <person name="Dai P."/>
            <person name="Han X."/>
            <person name="Huang E."/>
            <person name="Gao Y."/>
            <person name="Liu J."/>
            <person name="Shao H."/>
            <person name="Ye R."/>
            <person name="Li L."/>
            <person name="Wei W."/>
            <person name="Wang X."/>
            <person name="Wang C."/>
            <person name="Huo Q."/>
            <person name="Li W."/>
            <person name="Guo W."/>
            <person name="Chen H."/>
            <person name="Chen S."/>
            <person name="Zhou L."/>
            <person name="Zhou L."/>
            <person name="Ni X."/>
            <person name="Tian J."/>
            <person name="Zhou Y."/>
            <person name="Sheng Y."/>
            <person name="Liu T."/>
            <person name="Pan Y."/>
            <person name="Xia L."/>
            <person name="Li J."/>
            <person name="Zhao F."/>
            <person name="Cao W."/>
        </authorList>
    </citation>
    <scope>NUCLEOTIDE SEQUENCE</scope>
    <source>
        <strain evidence="2">Rsan-2018</strain>
        <tissue evidence="2">Larvae</tissue>
    </source>
</reference>
<reference evidence="2" key="1">
    <citation type="journal article" date="2020" name="Cell">
        <title>Large-Scale Comparative Analyses of Tick Genomes Elucidate Their Genetic Diversity and Vector Capacities.</title>
        <authorList>
            <consortium name="Tick Genome and Microbiome Consortium (TIGMIC)"/>
            <person name="Jia N."/>
            <person name="Wang J."/>
            <person name="Shi W."/>
            <person name="Du L."/>
            <person name="Sun Y."/>
            <person name="Zhan W."/>
            <person name="Jiang J.F."/>
            <person name="Wang Q."/>
            <person name="Zhang B."/>
            <person name="Ji P."/>
            <person name="Bell-Sakyi L."/>
            <person name="Cui X.M."/>
            <person name="Yuan T.T."/>
            <person name="Jiang B.G."/>
            <person name="Yang W.F."/>
            <person name="Lam T.T."/>
            <person name="Chang Q.C."/>
            <person name="Ding S.J."/>
            <person name="Wang X.J."/>
            <person name="Zhu J.G."/>
            <person name="Ruan X.D."/>
            <person name="Zhao L."/>
            <person name="Wei J.T."/>
            <person name="Ye R.Z."/>
            <person name="Que T.C."/>
            <person name="Du C.H."/>
            <person name="Zhou Y.H."/>
            <person name="Cheng J.X."/>
            <person name="Dai P.F."/>
            <person name="Guo W.B."/>
            <person name="Han X.H."/>
            <person name="Huang E.J."/>
            <person name="Li L.F."/>
            <person name="Wei W."/>
            <person name="Gao Y.C."/>
            <person name="Liu J.Z."/>
            <person name="Shao H.Z."/>
            <person name="Wang X."/>
            <person name="Wang C.C."/>
            <person name="Yang T.C."/>
            <person name="Huo Q.B."/>
            <person name="Li W."/>
            <person name="Chen H.Y."/>
            <person name="Chen S.E."/>
            <person name="Zhou L.G."/>
            <person name="Ni X.B."/>
            <person name="Tian J.H."/>
            <person name="Sheng Y."/>
            <person name="Liu T."/>
            <person name="Pan Y.S."/>
            <person name="Xia L.Y."/>
            <person name="Li J."/>
            <person name="Zhao F."/>
            <person name="Cao W.C."/>
        </authorList>
    </citation>
    <scope>NUCLEOTIDE SEQUENCE</scope>
    <source>
        <strain evidence="2">Rsan-2018</strain>
    </source>
</reference>
<feature type="region of interest" description="Disordered" evidence="1">
    <location>
        <begin position="184"/>
        <end position="210"/>
    </location>
</feature>
<sequence>MEILKKKRKVIRSQVTRFTNDADKILSSTSAIDLEEVSVLIERLRLAERQLKDADDAIEPHLREEDAEAEFETVLEYSDKVAAYVGRLEYRRKCAQKEPTTQETSAALGVGEESYEAMLYPVLLRALPRELVLNYHRARTEEGEKDGAATSDDDAASATSSPSGSSHQPTLRHLLRFFELELQSRERTQEDRPDEASDEENVAECRIEVF</sequence>
<dbReference type="AlphaFoldDB" id="A0A9D4PIH2"/>
<proteinExistence type="predicted"/>
<keyword evidence="3" id="KW-1185">Reference proteome</keyword>
<feature type="region of interest" description="Disordered" evidence="1">
    <location>
        <begin position="142"/>
        <end position="170"/>
    </location>
</feature>
<feature type="compositionally biased region" description="Basic and acidic residues" evidence="1">
    <location>
        <begin position="184"/>
        <end position="195"/>
    </location>
</feature>
<dbReference type="EMBL" id="JABSTV010001253">
    <property type="protein sequence ID" value="KAH7942842.1"/>
    <property type="molecule type" value="Genomic_DNA"/>
</dbReference>
<organism evidence="2 3">
    <name type="scientific">Rhipicephalus sanguineus</name>
    <name type="common">Brown dog tick</name>
    <name type="synonym">Ixodes sanguineus</name>
    <dbReference type="NCBI Taxonomy" id="34632"/>
    <lineage>
        <taxon>Eukaryota</taxon>
        <taxon>Metazoa</taxon>
        <taxon>Ecdysozoa</taxon>
        <taxon>Arthropoda</taxon>
        <taxon>Chelicerata</taxon>
        <taxon>Arachnida</taxon>
        <taxon>Acari</taxon>
        <taxon>Parasitiformes</taxon>
        <taxon>Ixodida</taxon>
        <taxon>Ixodoidea</taxon>
        <taxon>Ixodidae</taxon>
        <taxon>Rhipicephalinae</taxon>
        <taxon>Rhipicephalus</taxon>
        <taxon>Rhipicephalus</taxon>
    </lineage>
</organism>
<protein>
    <submittedName>
        <fullName evidence="2">Uncharacterized protein</fullName>
    </submittedName>
</protein>
<evidence type="ECO:0000313" key="2">
    <source>
        <dbReference type="EMBL" id="KAH7942842.1"/>
    </source>
</evidence>
<dbReference type="Proteomes" id="UP000821837">
    <property type="component" value="Unassembled WGS sequence"/>
</dbReference>
<evidence type="ECO:0000313" key="3">
    <source>
        <dbReference type="Proteomes" id="UP000821837"/>
    </source>
</evidence>
<comment type="caution">
    <text evidence="2">The sequence shown here is derived from an EMBL/GenBank/DDBJ whole genome shotgun (WGS) entry which is preliminary data.</text>
</comment>
<accession>A0A9D4PIH2</accession>
<name>A0A9D4PIH2_RHISA</name>